<evidence type="ECO:0008006" key="3">
    <source>
        <dbReference type="Google" id="ProtNLM"/>
    </source>
</evidence>
<name>A0ABW0LC47_9BACI</name>
<keyword evidence="2" id="KW-1185">Reference proteome</keyword>
<dbReference type="Proteomes" id="UP001596147">
    <property type="component" value="Unassembled WGS sequence"/>
</dbReference>
<evidence type="ECO:0000313" key="2">
    <source>
        <dbReference type="Proteomes" id="UP001596147"/>
    </source>
</evidence>
<proteinExistence type="predicted"/>
<dbReference type="EMBL" id="JBHSMC010000001">
    <property type="protein sequence ID" value="MFC5463444.1"/>
    <property type="molecule type" value="Genomic_DNA"/>
</dbReference>
<protein>
    <recommendedName>
        <fullName evidence="3">Lipoprotein</fullName>
    </recommendedName>
</protein>
<sequence length="154" mass="17627">MKKSAIFILLSVLIIVGCQKQTESSGDNKNNTNEIVHNNKSTTELIYSSKWDGNPIIVTQSNDKIINEISEREDIEKLIHLLKQANWQENVQIDIRPPDLTFAWNSYEHGVWINKTNLELMIFGQSNFGSLSEEDSTIVYQLLTNKSLDEKNES</sequence>
<reference evidence="2" key="1">
    <citation type="journal article" date="2019" name="Int. J. Syst. Evol. Microbiol.">
        <title>The Global Catalogue of Microorganisms (GCM) 10K type strain sequencing project: providing services to taxonomists for standard genome sequencing and annotation.</title>
        <authorList>
            <consortium name="The Broad Institute Genomics Platform"/>
            <consortium name="The Broad Institute Genome Sequencing Center for Infectious Disease"/>
            <person name="Wu L."/>
            <person name="Ma J."/>
        </authorList>
    </citation>
    <scope>NUCLEOTIDE SEQUENCE [LARGE SCALE GENOMIC DNA]</scope>
    <source>
        <strain evidence="2">CGMCC 1.12237</strain>
    </source>
</reference>
<gene>
    <name evidence="1" type="ORF">ACFPM4_01615</name>
</gene>
<comment type="caution">
    <text evidence="1">The sequence shown here is derived from an EMBL/GenBank/DDBJ whole genome shotgun (WGS) entry which is preliminary data.</text>
</comment>
<accession>A0ABW0LC47</accession>
<dbReference type="PROSITE" id="PS51257">
    <property type="entry name" value="PROKAR_LIPOPROTEIN"/>
    <property type="match status" value="1"/>
</dbReference>
<evidence type="ECO:0000313" key="1">
    <source>
        <dbReference type="EMBL" id="MFC5463444.1"/>
    </source>
</evidence>
<organism evidence="1 2">
    <name type="scientific">Lederbergia graminis</name>
    <dbReference type="NCBI Taxonomy" id="735518"/>
    <lineage>
        <taxon>Bacteria</taxon>
        <taxon>Bacillati</taxon>
        <taxon>Bacillota</taxon>
        <taxon>Bacilli</taxon>
        <taxon>Bacillales</taxon>
        <taxon>Bacillaceae</taxon>
        <taxon>Lederbergia</taxon>
    </lineage>
</organism>
<dbReference type="RefSeq" id="WP_382346924.1">
    <property type="nucleotide sequence ID" value="NZ_JBHSMC010000001.1"/>
</dbReference>